<comment type="caution">
    <text evidence="8">The sequence shown here is derived from an EMBL/GenBank/DDBJ whole genome shotgun (WGS) entry which is preliminary data.</text>
</comment>
<dbReference type="PANTHER" id="PTHR42700">
    <property type="entry name" value="SULFATE ADENYLYLTRANSFERASE"/>
    <property type="match status" value="1"/>
</dbReference>
<accession>A0ABU8N6B9</accession>
<evidence type="ECO:0000259" key="7">
    <source>
        <dbReference type="Pfam" id="PF01583"/>
    </source>
</evidence>
<evidence type="ECO:0000256" key="6">
    <source>
        <dbReference type="SAM" id="MobiDB-lite"/>
    </source>
</evidence>
<comment type="catalytic activity">
    <reaction evidence="1">
        <text>adenosine 5'-phosphosulfate + ATP = 3'-phosphoadenylyl sulfate + ADP + H(+)</text>
        <dbReference type="Rhea" id="RHEA:24152"/>
        <dbReference type="ChEBI" id="CHEBI:15378"/>
        <dbReference type="ChEBI" id="CHEBI:30616"/>
        <dbReference type="ChEBI" id="CHEBI:58243"/>
        <dbReference type="ChEBI" id="CHEBI:58339"/>
        <dbReference type="ChEBI" id="CHEBI:456216"/>
        <dbReference type="EC" id="2.7.1.25"/>
    </reaction>
</comment>
<dbReference type="RefSeq" id="WP_337714434.1">
    <property type="nucleotide sequence ID" value="NZ_JBBEGL010000004.1"/>
</dbReference>
<dbReference type="PANTHER" id="PTHR42700:SF1">
    <property type="entry name" value="SULFATE ADENYLYLTRANSFERASE"/>
    <property type="match status" value="1"/>
</dbReference>
<evidence type="ECO:0000313" key="9">
    <source>
        <dbReference type="Proteomes" id="UP001370100"/>
    </source>
</evidence>
<dbReference type="InterPro" id="IPR002891">
    <property type="entry name" value="APS"/>
</dbReference>
<gene>
    <name evidence="8" type="primary">cysC</name>
    <name evidence="8" type="ORF">WCD41_15900</name>
</gene>
<feature type="domain" description="APS kinase" evidence="7">
    <location>
        <begin position="323"/>
        <end position="475"/>
    </location>
</feature>
<dbReference type="NCBIfam" id="TIGR00455">
    <property type="entry name" value="apsK"/>
    <property type="match status" value="1"/>
</dbReference>
<feature type="region of interest" description="Disordered" evidence="6">
    <location>
        <begin position="1"/>
        <end position="22"/>
    </location>
</feature>
<dbReference type="InterPro" id="IPR050512">
    <property type="entry name" value="Sulf_AdTrans/APS_kinase"/>
</dbReference>
<dbReference type="EC" id="2.7.1.25" evidence="2"/>
<sequence>MTMVAEGRDGTGGATPPRWTPSAAELDDVDMVLRGAYRGVNGFVAGSPGREPAPTLLVPTDVADRAREAGRLLLLEEEGVPVAELAPTATWEPGDAAPGRRGLVGPLRDLGEHPRGSHAALRVAAPGPSRDAAAVLGVPVDRPLPLPVLVAVRAAADRLDARVVLFPLTGHGRPHGLDGPALVRTCLAVRDTVAADVVPVAVPRRGGADGGVDTSADTDLVRHVAAAYGATHVAGPAVSGDGRHGQDLPPVVDLPAVALDLRTGLWALESDVPVAHRSTLLTPADVDAHLTEVTDRRAAPSLDLFDVAIHRELRRTRPGGRLGFAVLLTGLSGAGKSTIARALHDTVLERSDRTVTLLDGDIVRRMLSSELTFSREHRALNVRRIGFVAAQITGHGGVALCAPIAPYDDVRREMRAMVESTGAGFVLVHVATPLEVCEERDRKGLYAKARAGIIPEFTGISDPYEVPTDADVVVDTARADPGAAVEEILAVAATRGWIELDAPS</sequence>
<dbReference type="CDD" id="cd02027">
    <property type="entry name" value="APSK"/>
    <property type="match status" value="1"/>
</dbReference>
<protein>
    <recommendedName>
        <fullName evidence="2">adenylyl-sulfate kinase</fullName>
        <ecNumber evidence="2">2.7.1.25</ecNumber>
    </recommendedName>
</protein>
<keyword evidence="8" id="KW-0418">Kinase</keyword>
<evidence type="ECO:0000256" key="5">
    <source>
        <dbReference type="ARBA" id="ARBA00022840"/>
    </source>
</evidence>
<keyword evidence="4" id="KW-0547">Nucleotide-binding</keyword>
<dbReference type="SUPFAM" id="SSF52540">
    <property type="entry name" value="P-loop containing nucleoside triphosphate hydrolases"/>
    <property type="match status" value="1"/>
</dbReference>
<keyword evidence="9" id="KW-1185">Reference proteome</keyword>
<evidence type="ECO:0000256" key="2">
    <source>
        <dbReference type="ARBA" id="ARBA00012121"/>
    </source>
</evidence>
<dbReference type="EMBL" id="JBBEGL010000004">
    <property type="protein sequence ID" value="MEJ2887944.1"/>
    <property type="molecule type" value="Genomic_DNA"/>
</dbReference>
<keyword evidence="5" id="KW-0067">ATP-binding</keyword>
<dbReference type="Gene3D" id="3.40.50.300">
    <property type="entry name" value="P-loop containing nucleotide triphosphate hydrolases"/>
    <property type="match status" value="1"/>
</dbReference>
<reference evidence="8 9" key="1">
    <citation type="submission" date="2024-03" db="EMBL/GenBank/DDBJ databases">
        <title>Actinomycetospora sp. OC33-EN06, a novel actinomycete isolated from wild orchid (Aerides multiflora).</title>
        <authorList>
            <person name="Suriyachadkun C."/>
        </authorList>
    </citation>
    <scope>NUCLEOTIDE SEQUENCE [LARGE SCALE GENOMIC DNA]</scope>
    <source>
        <strain evidence="8 9">OC33-EN06</strain>
    </source>
</reference>
<name>A0ABU8N6B9_9PSEU</name>
<dbReference type="GO" id="GO:0004020">
    <property type="term" value="F:adenylylsulfate kinase activity"/>
    <property type="evidence" value="ECO:0007669"/>
    <property type="project" value="UniProtKB-EC"/>
</dbReference>
<proteinExistence type="predicted"/>
<organism evidence="8 9">
    <name type="scientific">Actinomycetospora aeridis</name>
    <dbReference type="NCBI Taxonomy" id="3129231"/>
    <lineage>
        <taxon>Bacteria</taxon>
        <taxon>Bacillati</taxon>
        <taxon>Actinomycetota</taxon>
        <taxon>Actinomycetes</taxon>
        <taxon>Pseudonocardiales</taxon>
        <taxon>Pseudonocardiaceae</taxon>
        <taxon>Actinomycetospora</taxon>
    </lineage>
</organism>
<dbReference type="InterPro" id="IPR059117">
    <property type="entry name" value="APS_kinase_dom"/>
</dbReference>
<evidence type="ECO:0000256" key="3">
    <source>
        <dbReference type="ARBA" id="ARBA00022679"/>
    </source>
</evidence>
<keyword evidence="3 8" id="KW-0808">Transferase</keyword>
<dbReference type="Proteomes" id="UP001370100">
    <property type="component" value="Unassembled WGS sequence"/>
</dbReference>
<dbReference type="Pfam" id="PF01583">
    <property type="entry name" value="APS_kinase"/>
    <property type="match status" value="1"/>
</dbReference>
<evidence type="ECO:0000313" key="8">
    <source>
        <dbReference type="EMBL" id="MEJ2887944.1"/>
    </source>
</evidence>
<evidence type="ECO:0000256" key="4">
    <source>
        <dbReference type="ARBA" id="ARBA00022741"/>
    </source>
</evidence>
<dbReference type="InterPro" id="IPR027417">
    <property type="entry name" value="P-loop_NTPase"/>
</dbReference>
<evidence type="ECO:0000256" key="1">
    <source>
        <dbReference type="ARBA" id="ARBA00001823"/>
    </source>
</evidence>